<sequence>MMIEEYFLMTDYALWEVILNGDSPPPTRSFDGVETAYPPTTADEKFARKNELKARGTLLIALPNEHQLKFNSYKSAKSLMESIDKSSEGLDQIYDRLQKLISQLEIHGETISQEDLNLKLLRSLASEWKTRTLIWRNKPDLETLSMDDLYNNLKIYEVEVMATNKAVNTAHGVSAASSKTNASNLPNINSLSDVVIYSFFDSQSNSSHLDNEDIKQVDLDDLKEMDLKWQMAMLTMRTKIFLQKIRRNQGVKGTETISFDKNKVECYNCHRREHYDNLTKDFNKSQLNLGAYKASLESVEARLEVYKKNEAIFEEDIKILKLDVMFRDKAIIELRQKFKKAEKERDDLKLTLEKFKGNFMPPKPDLVFADEHVVSDENENEIETETNQIGPSFDKIQVSNSLGHQEKLKFSYLYVQINPQQDLQEKGVIDSGCSRHMTENMSYLSKYEEIVGGYVAFGGDPKRGKIIGKGKICIGKLDFKDVYFVKELKFNLFSISHMCDKKNSVLFKDTECVVLSRNFKLLDESQVLLRVPRKNNMYSVDLRNVAPLGGLTCLFVKAIIDESNLWHRRLGHINFKTMNNLLRGNLVRGLPSKIFENDHTCVACQKGKQHKASYKTKTVRKPALRLMRPFGCLVTILNTLDHLGKFDGKDNEGFFVGYSTHSKAFRVFNTRTKIVEENLDITFIENKPNVSGQAEKKTVSGLQYVLVPLLTSDSQGPKNSEDEVADDAGKKVQKFQERRMENEFESVFGQDKDTNDNRMFTPISATRSTYVYLGGSIPVNATTLYNIDLTIDPLMPDLEDTANTGIFSGAYDNEVEGAEADFNNLELTTVFKPKKVIQALTDPSWIEAMQDELLQFKLQKDRSNQVIFSYASLMGFIVCQMDVKSAFWYGTIKDEVYVCQPPSFEDLHLPKKVYKVEKALYGFYQAPRAWYETLSTYLLKNRFRRGIIDKTLFIKKDKDDRWSQVMKKDDGIFISQDKYVANILKKIDFSLVNTTSTPIETNKALRKDKEVVDVDVHLYRLMIGSLMYLIAFRPDIMFVVCACARFQVTPKVSDSDYAGASLDKKSTTGEYVAVANCCGQGRMNEEDMFKVNDLDGDEVIMDATAGEEVEQSIKVSEKETLIEIKESKPKARGVIVQVPSEFITTSSSQPSQLPQAKDKGKGIMVEPEKPLKKKDQIAFDEKVARKLEAQMKVEMEEE</sequence>
<proteinExistence type="predicted"/>
<feature type="compositionally biased region" description="Basic and acidic residues" evidence="2">
    <location>
        <begin position="1156"/>
        <end position="1171"/>
    </location>
</feature>
<dbReference type="Pfam" id="PF22936">
    <property type="entry name" value="Pol_BBD"/>
    <property type="match status" value="1"/>
</dbReference>
<evidence type="ECO:0000256" key="2">
    <source>
        <dbReference type="SAM" id="MobiDB-lite"/>
    </source>
</evidence>
<dbReference type="PANTHER" id="PTHR11439">
    <property type="entry name" value="GAG-POL-RELATED RETROTRANSPOSON"/>
    <property type="match status" value="1"/>
</dbReference>
<feature type="region of interest" description="Disordered" evidence="2">
    <location>
        <begin position="1145"/>
        <end position="1171"/>
    </location>
</feature>
<keyword evidence="1" id="KW-0175">Coiled coil</keyword>
<comment type="caution">
    <text evidence="7">The sequence shown here is derived from an EMBL/GenBank/DDBJ whole genome shotgun (WGS) entry which is preliminary data.</text>
</comment>
<dbReference type="Pfam" id="PF13976">
    <property type="entry name" value="gag_pre-integrs"/>
    <property type="match status" value="1"/>
</dbReference>
<feature type="coiled-coil region" evidence="1">
    <location>
        <begin position="289"/>
        <end position="358"/>
    </location>
</feature>
<dbReference type="PANTHER" id="PTHR11439:SF509">
    <property type="entry name" value="RNA-DIRECTED DNA POLYMERASE"/>
    <property type="match status" value="1"/>
</dbReference>
<dbReference type="InterPro" id="IPR025724">
    <property type="entry name" value="GAG-pre-integrase_dom"/>
</dbReference>
<dbReference type="InterPro" id="IPR054722">
    <property type="entry name" value="PolX-like_BBD"/>
</dbReference>
<feature type="domain" description="Retrovirus-related Pol polyprotein from transposon TNT 1-94-like beta-barrel" evidence="5">
    <location>
        <begin position="428"/>
        <end position="501"/>
    </location>
</feature>
<evidence type="ECO:0000259" key="4">
    <source>
        <dbReference type="Pfam" id="PF13976"/>
    </source>
</evidence>
<feature type="domain" description="Retroviral polymerase SH3-like" evidence="6">
    <location>
        <begin position="632"/>
        <end position="689"/>
    </location>
</feature>
<organism evidence="7">
    <name type="scientific">Tanacetum cinerariifolium</name>
    <name type="common">Dalmatian daisy</name>
    <name type="synonym">Chrysanthemum cinerariifolium</name>
    <dbReference type="NCBI Taxonomy" id="118510"/>
    <lineage>
        <taxon>Eukaryota</taxon>
        <taxon>Viridiplantae</taxon>
        <taxon>Streptophyta</taxon>
        <taxon>Embryophyta</taxon>
        <taxon>Tracheophyta</taxon>
        <taxon>Spermatophyta</taxon>
        <taxon>Magnoliopsida</taxon>
        <taxon>eudicotyledons</taxon>
        <taxon>Gunneridae</taxon>
        <taxon>Pentapetalae</taxon>
        <taxon>asterids</taxon>
        <taxon>campanulids</taxon>
        <taxon>Asterales</taxon>
        <taxon>Asteraceae</taxon>
        <taxon>Asteroideae</taxon>
        <taxon>Anthemideae</taxon>
        <taxon>Anthemidinae</taxon>
        <taxon>Tanacetum</taxon>
    </lineage>
</organism>
<protein>
    <submittedName>
        <fullName evidence="7">Putative ribonuclease H-like domain-containing protein</fullName>
    </submittedName>
</protein>
<accession>A0A699GNW6</accession>
<evidence type="ECO:0000313" key="7">
    <source>
        <dbReference type="EMBL" id="GEV68142.1"/>
    </source>
</evidence>
<dbReference type="EMBL" id="BKCJ010030866">
    <property type="protein sequence ID" value="GEV68142.1"/>
    <property type="molecule type" value="Genomic_DNA"/>
</dbReference>
<feature type="compositionally biased region" description="Low complexity" evidence="2">
    <location>
        <begin position="1146"/>
        <end position="1155"/>
    </location>
</feature>
<gene>
    <name evidence="7" type="ORF">Tci_140119</name>
</gene>
<evidence type="ECO:0000256" key="1">
    <source>
        <dbReference type="SAM" id="Coils"/>
    </source>
</evidence>
<dbReference type="Pfam" id="PF14223">
    <property type="entry name" value="Retrotran_gag_2"/>
    <property type="match status" value="1"/>
</dbReference>
<feature type="domain" description="Reverse transcriptase Ty1/copia-type" evidence="3">
    <location>
        <begin position="867"/>
        <end position="960"/>
    </location>
</feature>
<reference evidence="7" key="1">
    <citation type="journal article" date="2019" name="Sci. Rep.">
        <title>Draft genome of Tanacetum cinerariifolium, the natural source of mosquito coil.</title>
        <authorList>
            <person name="Yamashiro T."/>
            <person name="Shiraishi A."/>
            <person name="Satake H."/>
            <person name="Nakayama K."/>
        </authorList>
    </citation>
    <scope>NUCLEOTIDE SEQUENCE</scope>
</reference>
<dbReference type="InterPro" id="IPR057670">
    <property type="entry name" value="SH3_retrovirus"/>
</dbReference>
<evidence type="ECO:0000259" key="3">
    <source>
        <dbReference type="Pfam" id="PF07727"/>
    </source>
</evidence>
<dbReference type="Pfam" id="PF07727">
    <property type="entry name" value="RVT_2"/>
    <property type="match status" value="1"/>
</dbReference>
<evidence type="ECO:0000259" key="6">
    <source>
        <dbReference type="Pfam" id="PF25597"/>
    </source>
</evidence>
<dbReference type="AlphaFoldDB" id="A0A699GNW6"/>
<dbReference type="Pfam" id="PF25597">
    <property type="entry name" value="SH3_retrovirus"/>
    <property type="match status" value="1"/>
</dbReference>
<feature type="domain" description="GAG-pre-integrase" evidence="4">
    <location>
        <begin position="537"/>
        <end position="609"/>
    </location>
</feature>
<dbReference type="InterPro" id="IPR013103">
    <property type="entry name" value="RVT_2"/>
</dbReference>
<name>A0A699GNW6_TANCI</name>
<evidence type="ECO:0000259" key="5">
    <source>
        <dbReference type="Pfam" id="PF22936"/>
    </source>
</evidence>